<dbReference type="EMBL" id="JBAMIC010000021">
    <property type="protein sequence ID" value="KAK7092645.1"/>
    <property type="molecule type" value="Genomic_DNA"/>
</dbReference>
<feature type="domain" description="NAB co-repressor" evidence="9">
    <location>
        <begin position="170"/>
        <end position="294"/>
    </location>
</feature>
<dbReference type="InterPro" id="IPR006989">
    <property type="entry name" value="NAB_co-repressor_dom"/>
</dbReference>
<evidence type="ECO:0000256" key="1">
    <source>
        <dbReference type="ARBA" id="ARBA00004123"/>
    </source>
</evidence>
<keyword evidence="6" id="KW-0539">Nucleus</keyword>
<feature type="domain" description="Nab N-terminal" evidence="8">
    <location>
        <begin position="6"/>
        <end position="82"/>
    </location>
</feature>
<dbReference type="AlphaFoldDB" id="A0AAN9G3I7"/>
<name>A0AAN9G3I7_9CAEN</name>
<keyword evidence="3" id="KW-0678">Repressor</keyword>
<dbReference type="Gene3D" id="1.10.150.50">
    <property type="entry name" value="Transcription Factor, Ets-1"/>
    <property type="match status" value="1"/>
</dbReference>
<dbReference type="GO" id="GO:0045892">
    <property type="term" value="P:negative regulation of DNA-templated transcription"/>
    <property type="evidence" value="ECO:0007669"/>
    <property type="project" value="InterPro"/>
</dbReference>
<feature type="compositionally biased region" description="Polar residues" evidence="7">
    <location>
        <begin position="404"/>
        <end position="424"/>
    </location>
</feature>
<evidence type="ECO:0000259" key="8">
    <source>
        <dbReference type="Pfam" id="PF04904"/>
    </source>
</evidence>
<dbReference type="Gene3D" id="1.20.120.2010">
    <property type="entry name" value="NAB conserved domain 2"/>
    <property type="match status" value="1"/>
</dbReference>
<keyword evidence="5" id="KW-0804">Transcription</keyword>
<organism evidence="10 11">
    <name type="scientific">Littorina saxatilis</name>
    <dbReference type="NCBI Taxonomy" id="31220"/>
    <lineage>
        <taxon>Eukaryota</taxon>
        <taxon>Metazoa</taxon>
        <taxon>Spiralia</taxon>
        <taxon>Lophotrochozoa</taxon>
        <taxon>Mollusca</taxon>
        <taxon>Gastropoda</taxon>
        <taxon>Caenogastropoda</taxon>
        <taxon>Littorinimorpha</taxon>
        <taxon>Littorinoidea</taxon>
        <taxon>Littorinidae</taxon>
        <taxon>Littorina</taxon>
    </lineage>
</organism>
<dbReference type="InterPro" id="IPR039040">
    <property type="entry name" value="NAB_fam"/>
</dbReference>
<feature type="compositionally biased region" description="Polar residues" evidence="7">
    <location>
        <begin position="132"/>
        <end position="152"/>
    </location>
</feature>
<evidence type="ECO:0000256" key="3">
    <source>
        <dbReference type="ARBA" id="ARBA00022491"/>
    </source>
</evidence>
<evidence type="ECO:0000256" key="6">
    <source>
        <dbReference type="ARBA" id="ARBA00023242"/>
    </source>
</evidence>
<dbReference type="Pfam" id="PF04904">
    <property type="entry name" value="SAM_NCD1"/>
    <property type="match status" value="1"/>
</dbReference>
<accession>A0AAN9G3I7</accession>
<dbReference type="GO" id="GO:0005634">
    <property type="term" value="C:nucleus"/>
    <property type="evidence" value="ECO:0007669"/>
    <property type="project" value="UniProtKB-SubCell"/>
</dbReference>
<keyword evidence="4" id="KW-0805">Transcription regulation</keyword>
<feature type="region of interest" description="Disordered" evidence="7">
    <location>
        <begin position="391"/>
        <end position="428"/>
    </location>
</feature>
<dbReference type="Proteomes" id="UP001374579">
    <property type="component" value="Unassembled WGS sequence"/>
</dbReference>
<evidence type="ECO:0000313" key="11">
    <source>
        <dbReference type="Proteomes" id="UP001374579"/>
    </source>
</evidence>
<feature type="region of interest" description="Disordered" evidence="7">
    <location>
        <begin position="560"/>
        <end position="600"/>
    </location>
</feature>
<feature type="region of interest" description="Disordered" evidence="7">
    <location>
        <begin position="132"/>
        <end position="162"/>
    </location>
</feature>
<evidence type="ECO:0000313" key="10">
    <source>
        <dbReference type="EMBL" id="KAK7092645.1"/>
    </source>
</evidence>
<evidence type="ECO:0000256" key="5">
    <source>
        <dbReference type="ARBA" id="ARBA00023163"/>
    </source>
</evidence>
<keyword evidence="11" id="KW-1185">Reference proteome</keyword>
<dbReference type="InterPro" id="IPR013761">
    <property type="entry name" value="SAM/pointed_sf"/>
</dbReference>
<reference evidence="10 11" key="1">
    <citation type="submission" date="2024-02" db="EMBL/GenBank/DDBJ databases">
        <title>Chromosome-scale genome assembly of the rough periwinkle Littorina saxatilis.</title>
        <authorList>
            <person name="De Jode A."/>
            <person name="Faria R."/>
            <person name="Formenti G."/>
            <person name="Sims Y."/>
            <person name="Smith T.P."/>
            <person name="Tracey A."/>
            <person name="Wood J.M.D."/>
            <person name="Zagrodzka Z.B."/>
            <person name="Johannesson K."/>
            <person name="Butlin R.K."/>
            <person name="Leder E.H."/>
        </authorList>
    </citation>
    <scope>NUCLEOTIDE SEQUENCE [LARGE SCALE GENOMIC DNA]</scope>
    <source>
        <strain evidence="10">Snail1</strain>
        <tissue evidence="10">Muscle</tissue>
    </source>
</reference>
<proteinExistence type="inferred from homology"/>
<comment type="similarity">
    <text evidence="2">Belongs to the NAB family.</text>
</comment>
<feature type="compositionally biased region" description="Basic and acidic residues" evidence="7">
    <location>
        <begin position="565"/>
        <end position="578"/>
    </location>
</feature>
<dbReference type="GO" id="GO:0003712">
    <property type="term" value="F:transcription coregulator activity"/>
    <property type="evidence" value="ECO:0007669"/>
    <property type="project" value="InterPro"/>
</dbReference>
<protein>
    <submittedName>
        <fullName evidence="10">Uncharacterized protein</fullName>
    </submittedName>
</protein>
<evidence type="ECO:0000256" key="2">
    <source>
        <dbReference type="ARBA" id="ARBA00008864"/>
    </source>
</evidence>
<dbReference type="Pfam" id="PF04905">
    <property type="entry name" value="NCD2"/>
    <property type="match status" value="1"/>
</dbReference>
<dbReference type="SUPFAM" id="SSF47769">
    <property type="entry name" value="SAM/Pointed domain"/>
    <property type="match status" value="1"/>
</dbReference>
<comment type="subcellular location">
    <subcellularLocation>
        <location evidence="1">Nucleus</location>
    </subcellularLocation>
</comment>
<dbReference type="InterPro" id="IPR006988">
    <property type="entry name" value="Nab_N"/>
</dbReference>
<dbReference type="InterPro" id="IPR038398">
    <property type="entry name" value="NCD2_sf"/>
</dbReference>
<dbReference type="PANTHER" id="PTHR12623:SF10">
    <property type="entry name" value="NGFI-A-BINDING PROTEIN HOMOLOG"/>
    <property type="match status" value="1"/>
</dbReference>
<evidence type="ECO:0000256" key="4">
    <source>
        <dbReference type="ARBA" id="ARBA00023015"/>
    </source>
</evidence>
<gene>
    <name evidence="10" type="ORF">V1264_008361</name>
</gene>
<dbReference type="PANTHER" id="PTHR12623">
    <property type="entry name" value="NGFI-A BINDING PROTEIN"/>
    <property type="match status" value="1"/>
</dbReference>
<evidence type="ECO:0000259" key="9">
    <source>
        <dbReference type="Pfam" id="PF04905"/>
    </source>
</evidence>
<evidence type="ECO:0000256" key="7">
    <source>
        <dbReference type="SAM" id="MobiDB-lite"/>
    </source>
</evidence>
<comment type="caution">
    <text evidence="10">The sequence shown here is derived from an EMBL/GenBank/DDBJ whole genome shotgun (WGS) entry which is preliminary data.</text>
</comment>
<sequence length="600" mass="65374">MTTSQPSNASERQLYNVLKRANLLQYYDTFIAQGGDDVQQLCEAGEDEFLEIMALVGMAAKPLHVRRLQKALQEWVANPAALEASATTGGASFPPTRPAPGSISAVVRDAVSIQVHSTQTTPSVVTAHTWTPQAASRSTSPADSVPSPSSGSPLDVKEDRSGSPMLQPVLLENQILAISTAAGALIKRLPPFEPKELNPKKQINREIQILVTSASESIPNKIEELRKYAAIYGRFDSKRKNDRPMSLHEISVNEAAAQLCFHCPTLLTRREDLFPLARQVVRDSGYQYSKGHSRAAEVVLSAKKGRLDPIFQRHFDTNFRGIKQEFDKDGTAEERMSAVAQELAAIRQHQEQVKAELVTATEEQDVQQTQKLQSELASLTSQQLQVLQEHTDLLGTPRTKFSRSKQSNGDDNGRADTSGTSSPVSDRENLASLASATFDSIYAAIRSNKGTLFDEGLRIAQQYGMNDFAFELQQLQSQRQGEGTENGGENVAKVLEQPFELKEVKPGFDSGIGDDSLDGEVIGATEITSSKGANCEGSVQSVKRSVENGVQTVDAGTLVNNTQFKGDDKPDLKRKGDNLDLLPTRPPSRRSRSSQSGGVV</sequence>